<dbReference type="SMART" id="SM00564">
    <property type="entry name" value="PQQ"/>
    <property type="match status" value="6"/>
</dbReference>
<protein>
    <submittedName>
        <fullName evidence="3">Outer membrane protein assembly factor BamB</fullName>
    </submittedName>
</protein>
<dbReference type="PANTHER" id="PTHR34512:SF30">
    <property type="entry name" value="OUTER MEMBRANE PROTEIN ASSEMBLY FACTOR BAMB"/>
    <property type="match status" value="1"/>
</dbReference>
<dbReference type="SUPFAM" id="SSF56300">
    <property type="entry name" value="Metallo-dependent phosphatases"/>
    <property type="match status" value="1"/>
</dbReference>
<accession>A0A5J4S8N7</accession>
<name>A0A5J4S8N7_9ZZZZ</name>
<evidence type="ECO:0000313" key="3">
    <source>
        <dbReference type="EMBL" id="KAA6341765.1"/>
    </source>
</evidence>
<dbReference type="InterPro" id="IPR004843">
    <property type="entry name" value="Calcineurin-like_PHP"/>
</dbReference>
<evidence type="ECO:0000259" key="2">
    <source>
        <dbReference type="Pfam" id="PF13360"/>
    </source>
</evidence>
<dbReference type="Gene3D" id="2.40.10.480">
    <property type="match status" value="1"/>
</dbReference>
<dbReference type="Gene3D" id="2.130.10.10">
    <property type="entry name" value="YVTN repeat-like/Quinoprotein amine dehydrogenase"/>
    <property type="match status" value="1"/>
</dbReference>
<sequence>MMIGKFVSNLFKTFPKIFWSFPTGRMQPFLVAAILLFYINNSFAQQFKFAFFTDTHVTKSGTAEEDLQRAVDQTNRTDNIDFVIVAGDLTEEGDGASLRKAKGLLDQLKTPYYAILGNHETKWSESGVTDFSKIFGGERFRFEHKGFLFLGFNTGPLMRMADGHVAPQDISWLKKELEQVGKEQPVIIVTHYPLLPSDVDNWYEVTDAIRPYNIKAVLGGHYHSNRTFYYDGIPGILNRSTLRGNQKAGGYTIYELTPDSILISEQMIGKEKNQWASLSLHKKYYESAGDTGKYPDFSVNSEYPQVTEKWIYPSGVGIYSSPAYDKNQLYVGDDLGVLTCYQADNGKKIWSFKSGSRIVGTPEATKNIVVFGSADNFIYGLTAKNGKLLWKVQAGAPVLGAVTIRNGIAYIGASDSHFRAINIHSGKVIWSYPNVKGYIETKPLVTTDKVIFGAWDNTLYALNKTDGKELWKWTGELTRMHFSPAAVWAVAAGGKVFITDPERAMTAINIETGETVWRTKQSMVRETIGLSEDGQRVYSKTMNDSIICFATAGDTPCQLWASDVKFGYEHAPSMPVEKEGVVFGSTKNGLMFALEAQTGRILWKHKVGNSLISTVVPLDRHRIFFTATGGEVGLLEWKE</sequence>
<organism evidence="3">
    <name type="scientific">termite gut metagenome</name>
    <dbReference type="NCBI Taxonomy" id="433724"/>
    <lineage>
        <taxon>unclassified sequences</taxon>
        <taxon>metagenomes</taxon>
        <taxon>organismal metagenomes</taxon>
    </lineage>
</organism>
<proteinExistence type="predicted"/>
<dbReference type="GO" id="GO:0016787">
    <property type="term" value="F:hydrolase activity"/>
    <property type="evidence" value="ECO:0007669"/>
    <property type="project" value="InterPro"/>
</dbReference>
<dbReference type="SUPFAM" id="SSF50998">
    <property type="entry name" value="Quinoprotein alcohol dehydrogenase-like"/>
    <property type="match status" value="1"/>
</dbReference>
<reference evidence="3" key="1">
    <citation type="submission" date="2019-03" db="EMBL/GenBank/DDBJ databases">
        <title>Single cell metagenomics reveals metabolic interactions within the superorganism composed of flagellate Streblomastix strix and complex community of Bacteroidetes bacteria on its surface.</title>
        <authorList>
            <person name="Treitli S.C."/>
            <person name="Kolisko M."/>
            <person name="Husnik F."/>
            <person name="Keeling P."/>
            <person name="Hampl V."/>
        </authorList>
    </citation>
    <scope>NUCLEOTIDE SEQUENCE</scope>
    <source>
        <strain evidence="3">STM</strain>
    </source>
</reference>
<dbReference type="AlphaFoldDB" id="A0A5J4S8N7"/>
<feature type="domain" description="Pyrrolo-quinoline quinone repeat" evidence="2">
    <location>
        <begin position="319"/>
        <end position="433"/>
    </location>
</feature>
<feature type="domain" description="Pyrrolo-quinoline quinone repeat" evidence="2">
    <location>
        <begin position="558"/>
        <end position="629"/>
    </location>
</feature>
<evidence type="ECO:0000259" key="1">
    <source>
        <dbReference type="Pfam" id="PF00149"/>
    </source>
</evidence>
<dbReference type="EMBL" id="SNRY01000367">
    <property type="protein sequence ID" value="KAA6341765.1"/>
    <property type="molecule type" value="Genomic_DNA"/>
</dbReference>
<dbReference type="InterPro" id="IPR002372">
    <property type="entry name" value="PQQ_rpt_dom"/>
</dbReference>
<dbReference type="Gene3D" id="3.60.21.10">
    <property type="match status" value="1"/>
</dbReference>
<dbReference type="InterPro" id="IPR018391">
    <property type="entry name" value="PQQ_b-propeller_rpt"/>
</dbReference>
<feature type="domain" description="Pyrrolo-quinoline quinone repeat" evidence="2">
    <location>
        <begin position="437"/>
        <end position="550"/>
    </location>
</feature>
<dbReference type="Pfam" id="PF13360">
    <property type="entry name" value="PQQ_2"/>
    <property type="match status" value="3"/>
</dbReference>
<dbReference type="InterPro" id="IPR015943">
    <property type="entry name" value="WD40/YVTN_repeat-like_dom_sf"/>
</dbReference>
<comment type="caution">
    <text evidence="3">The sequence shown here is derived from an EMBL/GenBank/DDBJ whole genome shotgun (WGS) entry which is preliminary data.</text>
</comment>
<dbReference type="InterPro" id="IPR011047">
    <property type="entry name" value="Quinoprotein_ADH-like_sf"/>
</dbReference>
<dbReference type="Pfam" id="PF00149">
    <property type="entry name" value="Metallophos"/>
    <property type="match status" value="1"/>
</dbReference>
<dbReference type="InterPro" id="IPR029052">
    <property type="entry name" value="Metallo-depent_PP-like"/>
</dbReference>
<gene>
    <name evidence="3" type="ORF">EZS27_010455</name>
</gene>
<feature type="domain" description="Calcineurin-like phosphoesterase" evidence="1">
    <location>
        <begin position="47"/>
        <end position="224"/>
    </location>
</feature>
<dbReference type="PANTHER" id="PTHR34512">
    <property type="entry name" value="CELL SURFACE PROTEIN"/>
    <property type="match status" value="1"/>
</dbReference>